<keyword evidence="3" id="KW-1003">Cell membrane</keyword>
<organism evidence="8 9">
    <name type="scientific">Actinoalloteichus caeruleus DSM 43889</name>
    <dbReference type="NCBI Taxonomy" id="1120930"/>
    <lineage>
        <taxon>Bacteria</taxon>
        <taxon>Bacillati</taxon>
        <taxon>Actinomycetota</taxon>
        <taxon>Actinomycetes</taxon>
        <taxon>Pseudonocardiales</taxon>
        <taxon>Pseudonocardiaceae</taxon>
        <taxon>Actinoalloteichus</taxon>
        <taxon>Actinoalloteichus cyanogriseus</taxon>
    </lineage>
</organism>
<feature type="transmembrane region" description="Helical" evidence="7">
    <location>
        <begin position="187"/>
        <end position="205"/>
    </location>
</feature>
<dbReference type="InterPro" id="IPR032808">
    <property type="entry name" value="DoxX"/>
</dbReference>
<dbReference type="Proteomes" id="UP000791080">
    <property type="component" value="Unassembled WGS sequence"/>
</dbReference>
<proteinExistence type="inferred from homology"/>
<keyword evidence="9" id="KW-1185">Reference proteome</keyword>
<protein>
    <submittedName>
        <fullName evidence="8">Oxidoreductase</fullName>
    </submittedName>
</protein>
<evidence type="ECO:0000256" key="1">
    <source>
        <dbReference type="ARBA" id="ARBA00004651"/>
    </source>
</evidence>
<accession>A0ABT1JHT5</accession>
<evidence type="ECO:0000256" key="6">
    <source>
        <dbReference type="ARBA" id="ARBA00023136"/>
    </source>
</evidence>
<dbReference type="EMBL" id="AUBJ02000001">
    <property type="protein sequence ID" value="MCP2332077.1"/>
    <property type="molecule type" value="Genomic_DNA"/>
</dbReference>
<evidence type="ECO:0000256" key="3">
    <source>
        <dbReference type="ARBA" id="ARBA00022475"/>
    </source>
</evidence>
<sequence>MAIWWFSAPPPITGVYPGLVHYNDGDSGNTTPMRAPGAADHAGADPGPAFGLLLLRLVVGGIFIAHGLEKFFTWAGTPGLDGFADSLADMGFTNTDALAMTTAITEIVAGGLLVIGLLASLASVPLLGLAVASVVFTFDEGFFLTQAGGFEYKLLLAAAAAALVFTGPGRFSLDSGRPYFRFPFRTALIFLVLGGIATAVVLFVFR</sequence>
<feature type="transmembrane region" description="Helical" evidence="7">
    <location>
        <begin position="107"/>
        <end position="138"/>
    </location>
</feature>
<keyword evidence="6 7" id="KW-0472">Membrane</keyword>
<keyword evidence="5 7" id="KW-1133">Transmembrane helix</keyword>
<name>A0ABT1JHT5_ACTCY</name>
<dbReference type="PANTHER" id="PTHR33452:SF1">
    <property type="entry name" value="INNER MEMBRANE PROTEIN YPHA-RELATED"/>
    <property type="match status" value="1"/>
</dbReference>
<comment type="similarity">
    <text evidence="2">Belongs to the DoxX family.</text>
</comment>
<gene>
    <name evidence="8" type="ORF">G443_002347</name>
</gene>
<evidence type="ECO:0000256" key="4">
    <source>
        <dbReference type="ARBA" id="ARBA00022692"/>
    </source>
</evidence>
<comment type="caution">
    <text evidence="8">The sequence shown here is derived from an EMBL/GenBank/DDBJ whole genome shotgun (WGS) entry which is preliminary data.</text>
</comment>
<feature type="transmembrane region" description="Helical" evidence="7">
    <location>
        <begin position="150"/>
        <end position="167"/>
    </location>
</feature>
<evidence type="ECO:0000256" key="7">
    <source>
        <dbReference type="SAM" id="Phobius"/>
    </source>
</evidence>
<dbReference type="InterPro" id="IPR051907">
    <property type="entry name" value="DoxX-like_oxidoreductase"/>
</dbReference>
<evidence type="ECO:0000313" key="9">
    <source>
        <dbReference type="Proteomes" id="UP000791080"/>
    </source>
</evidence>
<reference evidence="8 9" key="2">
    <citation type="submission" date="2022-06" db="EMBL/GenBank/DDBJ databases">
        <title>Genomic Encyclopedia of Type Strains, Phase I: the one thousand microbial genomes (KMG-I) project.</title>
        <authorList>
            <person name="Kyrpides N."/>
        </authorList>
    </citation>
    <scope>NUCLEOTIDE SEQUENCE [LARGE SCALE GENOMIC DNA]</scope>
    <source>
        <strain evidence="8 9">DSM 43889</strain>
    </source>
</reference>
<keyword evidence="4 7" id="KW-0812">Transmembrane</keyword>
<feature type="transmembrane region" description="Helical" evidence="7">
    <location>
        <begin position="49"/>
        <end position="68"/>
    </location>
</feature>
<reference evidence="8 9" key="1">
    <citation type="submission" date="2013-07" db="EMBL/GenBank/DDBJ databases">
        <authorList>
            <consortium name="DOE Joint Genome Institute"/>
            <person name="Reeve W."/>
            <person name="Huntemann M."/>
            <person name="Han J."/>
            <person name="Chen A."/>
            <person name="Kyrpides N."/>
            <person name="Mavromatis K."/>
            <person name="Markowitz V."/>
            <person name="Palaniappan K."/>
            <person name="Ivanova N."/>
            <person name="Schaumberg A."/>
            <person name="Pati A."/>
            <person name="Liolios K."/>
            <person name="Nordberg H.P."/>
            <person name="Cantor M.N."/>
            <person name="Hua S.X."/>
            <person name="Woyke T."/>
        </authorList>
    </citation>
    <scope>NUCLEOTIDE SEQUENCE [LARGE SCALE GENOMIC DNA]</scope>
    <source>
        <strain evidence="8 9">DSM 43889</strain>
    </source>
</reference>
<dbReference type="PANTHER" id="PTHR33452">
    <property type="entry name" value="OXIDOREDUCTASE CATD-RELATED"/>
    <property type="match status" value="1"/>
</dbReference>
<evidence type="ECO:0000256" key="2">
    <source>
        <dbReference type="ARBA" id="ARBA00006679"/>
    </source>
</evidence>
<evidence type="ECO:0000256" key="5">
    <source>
        <dbReference type="ARBA" id="ARBA00022989"/>
    </source>
</evidence>
<evidence type="ECO:0000313" key="8">
    <source>
        <dbReference type="EMBL" id="MCP2332077.1"/>
    </source>
</evidence>
<dbReference type="Pfam" id="PF07681">
    <property type="entry name" value="DoxX"/>
    <property type="match status" value="1"/>
</dbReference>
<comment type="subcellular location">
    <subcellularLocation>
        <location evidence="1">Cell membrane</location>
        <topology evidence="1">Multi-pass membrane protein</topology>
    </subcellularLocation>
</comment>